<sequence length="82" mass="9263">MAAKSNIQLLLDSREDDNRKPFRGCFEMKSSNPSTQRDVAYRIVQSSTRLLSPKGHIAACNAAIQCTPTFHHRPKVENQFMA</sequence>
<proteinExistence type="predicted"/>
<dbReference type="AlphaFoldDB" id="A0A2H1V9V1"/>
<organism evidence="1">
    <name type="scientific">Spodoptera frugiperda</name>
    <name type="common">Fall armyworm</name>
    <dbReference type="NCBI Taxonomy" id="7108"/>
    <lineage>
        <taxon>Eukaryota</taxon>
        <taxon>Metazoa</taxon>
        <taxon>Ecdysozoa</taxon>
        <taxon>Arthropoda</taxon>
        <taxon>Hexapoda</taxon>
        <taxon>Insecta</taxon>
        <taxon>Pterygota</taxon>
        <taxon>Neoptera</taxon>
        <taxon>Endopterygota</taxon>
        <taxon>Lepidoptera</taxon>
        <taxon>Glossata</taxon>
        <taxon>Ditrysia</taxon>
        <taxon>Noctuoidea</taxon>
        <taxon>Noctuidae</taxon>
        <taxon>Amphipyrinae</taxon>
        <taxon>Spodoptera</taxon>
    </lineage>
</organism>
<gene>
    <name evidence="1" type="ORF">SFRICE_010694</name>
</gene>
<dbReference type="EMBL" id="ODYU01001435">
    <property type="protein sequence ID" value="SOQ37615.1"/>
    <property type="molecule type" value="Genomic_DNA"/>
</dbReference>
<evidence type="ECO:0000313" key="1">
    <source>
        <dbReference type="EMBL" id="SOQ37615.1"/>
    </source>
</evidence>
<reference evidence="1" key="1">
    <citation type="submission" date="2016-07" db="EMBL/GenBank/DDBJ databases">
        <authorList>
            <person name="Bretaudeau A."/>
        </authorList>
    </citation>
    <scope>NUCLEOTIDE SEQUENCE</scope>
    <source>
        <strain evidence="1">Rice</strain>
        <tissue evidence="1">Whole body</tissue>
    </source>
</reference>
<protein>
    <submittedName>
        <fullName evidence="1">SFRICE_010694</fullName>
    </submittedName>
</protein>
<name>A0A2H1V9V1_SPOFR</name>
<accession>A0A2H1V9V1</accession>